<keyword evidence="2" id="KW-0238">DNA-binding</keyword>
<organism evidence="5 6">
    <name type="scientific">Devosia insulae DS-56</name>
    <dbReference type="NCBI Taxonomy" id="1116389"/>
    <lineage>
        <taxon>Bacteria</taxon>
        <taxon>Pseudomonadati</taxon>
        <taxon>Pseudomonadota</taxon>
        <taxon>Alphaproteobacteria</taxon>
        <taxon>Hyphomicrobiales</taxon>
        <taxon>Devosiaceae</taxon>
        <taxon>Devosia</taxon>
    </lineage>
</organism>
<dbReference type="Pfam" id="PF00392">
    <property type="entry name" value="GntR"/>
    <property type="match status" value="1"/>
</dbReference>
<protein>
    <submittedName>
        <fullName evidence="5">Phosphonate metabolism transcriptional regulator PhnF</fullName>
    </submittedName>
</protein>
<dbReference type="CDD" id="cd07377">
    <property type="entry name" value="WHTH_GntR"/>
    <property type="match status" value="1"/>
</dbReference>
<dbReference type="Gene3D" id="3.40.1410.10">
    <property type="entry name" value="Chorismate lyase-like"/>
    <property type="match status" value="1"/>
</dbReference>
<dbReference type="GO" id="GO:0003677">
    <property type="term" value="F:DNA binding"/>
    <property type="evidence" value="ECO:0007669"/>
    <property type="project" value="UniProtKB-KW"/>
</dbReference>
<keyword evidence="3" id="KW-0804">Transcription</keyword>
<dbReference type="SMART" id="SM00345">
    <property type="entry name" value="HTH_GNTR"/>
    <property type="match status" value="1"/>
</dbReference>
<dbReference type="Pfam" id="PF07702">
    <property type="entry name" value="UTRA"/>
    <property type="match status" value="1"/>
</dbReference>
<proteinExistence type="predicted"/>
<dbReference type="SUPFAM" id="SSF46785">
    <property type="entry name" value="Winged helix' DNA-binding domain"/>
    <property type="match status" value="1"/>
</dbReference>
<evidence type="ECO:0000256" key="1">
    <source>
        <dbReference type="ARBA" id="ARBA00023015"/>
    </source>
</evidence>
<reference evidence="5 6" key="1">
    <citation type="journal article" date="2015" name="Genome Announc.">
        <title>Genome Assemblies of Three Soil-Associated Devosia species: D. insulae, D. limi, and D. soli.</title>
        <authorList>
            <person name="Hassan Y.I."/>
            <person name="Lepp D."/>
            <person name="Zhou T."/>
        </authorList>
    </citation>
    <scope>NUCLEOTIDE SEQUENCE [LARGE SCALE GENOMIC DNA]</scope>
    <source>
        <strain evidence="5 6">DS-56</strain>
    </source>
</reference>
<dbReference type="PANTHER" id="PTHR44846">
    <property type="entry name" value="MANNOSYL-D-GLYCERATE TRANSPORT/METABOLISM SYSTEM REPRESSOR MNGR-RELATED"/>
    <property type="match status" value="1"/>
</dbReference>
<dbReference type="PANTHER" id="PTHR44846:SF1">
    <property type="entry name" value="MANNOSYL-D-GLYCERATE TRANSPORT_METABOLISM SYSTEM REPRESSOR MNGR-RELATED"/>
    <property type="match status" value="1"/>
</dbReference>
<dbReference type="AlphaFoldDB" id="A0A1E5XL60"/>
<dbReference type="PROSITE" id="PS50949">
    <property type="entry name" value="HTH_GNTR"/>
    <property type="match status" value="1"/>
</dbReference>
<evidence type="ECO:0000259" key="4">
    <source>
        <dbReference type="PROSITE" id="PS50949"/>
    </source>
</evidence>
<dbReference type="Proteomes" id="UP000095463">
    <property type="component" value="Unassembled WGS sequence"/>
</dbReference>
<dbReference type="SMART" id="SM00866">
    <property type="entry name" value="UTRA"/>
    <property type="match status" value="1"/>
</dbReference>
<accession>A0A1E5XL60</accession>
<dbReference type="InterPro" id="IPR011663">
    <property type="entry name" value="UTRA"/>
</dbReference>
<dbReference type="InterPro" id="IPR036388">
    <property type="entry name" value="WH-like_DNA-bd_sf"/>
</dbReference>
<dbReference type="SUPFAM" id="SSF64288">
    <property type="entry name" value="Chorismate lyase-like"/>
    <property type="match status" value="1"/>
</dbReference>
<comment type="caution">
    <text evidence="5">The sequence shown here is derived from an EMBL/GenBank/DDBJ whole genome shotgun (WGS) entry which is preliminary data.</text>
</comment>
<dbReference type="EMBL" id="LAJE02000287">
    <property type="protein sequence ID" value="OEO29341.1"/>
    <property type="molecule type" value="Genomic_DNA"/>
</dbReference>
<keyword evidence="6" id="KW-1185">Reference proteome</keyword>
<evidence type="ECO:0000256" key="2">
    <source>
        <dbReference type="ARBA" id="ARBA00023125"/>
    </source>
</evidence>
<dbReference type="InterPro" id="IPR012702">
    <property type="entry name" value="CP_lyase_PhnF"/>
</dbReference>
<dbReference type="InterPro" id="IPR050679">
    <property type="entry name" value="Bact_HTH_transcr_reg"/>
</dbReference>
<evidence type="ECO:0000313" key="6">
    <source>
        <dbReference type="Proteomes" id="UP000095463"/>
    </source>
</evidence>
<evidence type="ECO:0000313" key="5">
    <source>
        <dbReference type="EMBL" id="OEO29341.1"/>
    </source>
</evidence>
<evidence type="ECO:0000256" key="3">
    <source>
        <dbReference type="ARBA" id="ARBA00023163"/>
    </source>
</evidence>
<dbReference type="Gene3D" id="1.10.10.10">
    <property type="entry name" value="Winged helix-like DNA-binding domain superfamily/Winged helix DNA-binding domain"/>
    <property type="match status" value="1"/>
</dbReference>
<dbReference type="NCBIfam" id="TIGR02325">
    <property type="entry name" value="C_P_lyase_phnF"/>
    <property type="match status" value="1"/>
</dbReference>
<dbReference type="GO" id="GO:0045892">
    <property type="term" value="P:negative regulation of DNA-templated transcription"/>
    <property type="evidence" value="ECO:0007669"/>
    <property type="project" value="TreeGrafter"/>
</dbReference>
<dbReference type="PRINTS" id="PR00035">
    <property type="entry name" value="HTHGNTR"/>
</dbReference>
<gene>
    <name evidence="5" type="ORF">VW23_026120</name>
</gene>
<name>A0A1E5XL60_9HYPH</name>
<dbReference type="InterPro" id="IPR028978">
    <property type="entry name" value="Chorismate_lyase_/UTRA_dom_sf"/>
</dbReference>
<sequence>MSRTEIAPAGGVALWRQIADAIRLDIIGGKLESGDKLAGELSLAERFGVNRHTVRRALAVLEEEGVLRAEHGRGTFVAEARRLSYPIGRRTRFSEGLAGQVRQRSSQLLSSKIERATARLAEALAVKLGTRLLRQETVSFADGRPLARATGWFPEARFAGFDAAYVETGSVTAALKRYGIEDYSRGSTRISARHATTEEAQALKLAPGAVVLVSDAVDLDAEGVPIHAMLTRFPADRMELVV</sequence>
<dbReference type="InterPro" id="IPR000524">
    <property type="entry name" value="Tscrpt_reg_HTH_GntR"/>
</dbReference>
<dbReference type="GO" id="GO:0003700">
    <property type="term" value="F:DNA-binding transcription factor activity"/>
    <property type="evidence" value="ECO:0007669"/>
    <property type="project" value="InterPro"/>
</dbReference>
<feature type="domain" description="HTH gntR-type" evidence="4">
    <location>
        <begin position="12"/>
        <end position="80"/>
    </location>
</feature>
<dbReference type="InterPro" id="IPR036390">
    <property type="entry name" value="WH_DNA-bd_sf"/>
</dbReference>
<keyword evidence="1" id="KW-0805">Transcription regulation</keyword>